<sequence>LRTKTALGIDISEGPRKAGTQTLINLALLKRDKNGVELLKTASSPVPDGVIKNGNIEDYATLSKAIMELKTRNKIRAGRAAVSLLARPVLVQIMDIPKQVPTNIRQFVCNELKRCVVLSGKKIALDFYGIGSRGRMGNNRLFVVATDWQKVAEIAKACNQAGLNVEAIEPPLLAYARAFYAKKIAGKFDCNVLMAILHGNALTICVFRKQTVDFVRTKDISKETTEPDKLCQWLADQINAVIQFYDVEVPD</sequence>
<dbReference type="Gene3D" id="3.30.420.40">
    <property type="match status" value="1"/>
</dbReference>
<dbReference type="PANTHER" id="PTHR32432:SF3">
    <property type="entry name" value="ETHANOLAMINE UTILIZATION PROTEIN EUTJ"/>
    <property type="match status" value="1"/>
</dbReference>
<gene>
    <name evidence="1" type="ORF">S01H1_65247</name>
</gene>
<feature type="non-terminal residue" evidence="1">
    <location>
        <position position="1"/>
    </location>
</feature>
<organism evidence="1">
    <name type="scientific">marine sediment metagenome</name>
    <dbReference type="NCBI Taxonomy" id="412755"/>
    <lineage>
        <taxon>unclassified sequences</taxon>
        <taxon>metagenomes</taxon>
        <taxon>ecological metagenomes</taxon>
    </lineage>
</organism>
<dbReference type="Pfam" id="PF11104">
    <property type="entry name" value="PilM_2"/>
    <property type="match status" value="1"/>
</dbReference>
<evidence type="ECO:0000313" key="1">
    <source>
        <dbReference type="EMBL" id="GAG35574.1"/>
    </source>
</evidence>
<dbReference type="InterPro" id="IPR050696">
    <property type="entry name" value="FtsA/MreB"/>
</dbReference>
<accession>X0WXA1</accession>
<proteinExistence type="predicted"/>
<evidence type="ECO:0008006" key="2">
    <source>
        <dbReference type="Google" id="ProtNLM"/>
    </source>
</evidence>
<comment type="caution">
    <text evidence="1">The sequence shown here is derived from an EMBL/GenBank/DDBJ whole genome shotgun (WGS) entry which is preliminary data.</text>
</comment>
<dbReference type="AlphaFoldDB" id="X0WXA1"/>
<protein>
    <recommendedName>
        <fullName evidence="2">SHS2 domain-containing protein</fullName>
    </recommendedName>
</protein>
<dbReference type="EMBL" id="BARS01043059">
    <property type="protein sequence ID" value="GAG35574.1"/>
    <property type="molecule type" value="Genomic_DNA"/>
</dbReference>
<dbReference type="InterPro" id="IPR005883">
    <property type="entry name" value="PilM"/>
</dbReference>
<dbReference type="PANTHER" id="PTHR32432">
    <property type="entry name" value="CELL DIVISION PROTEIN FTSA-RELATED"/>
    <property type="match status" value="1"/>
</dbReference>
<feature type="non-terminal residue" evidence="1">
    <location>
        <position position="251"/>
    </location>
</feature>
<name>X0WXA1_9ZZZZ</name>
<reference evidence="1" key="1">
    <citation type="journal article" date="2014" name="Front. Microbiol.">
        <title>High frequency of phylogenetically diverse reductive dehalogenase-homologous genes in deep subseafloor sedimentary metagenomes.</title>
        <authorList>
            <person name="Kawai M."/>
            <person name="Futagami T."/>
            <person name="Toyoda A."/>
            <person name="Takaki Y."/>
            <person name="Nishi S."/>
            <person name="Hori S."/>
            <person name="Arai W."/>
            <person name="Tsubouchi T."/>
            <person name="Morono Y."/>
            <person name="Uchiyama I."/>
            <person name="Ito T."/>
            <person name="Fujiyama A."/>
            <person name="Inagaki F."/>
            <person name="Takami H."/>
        </authorList>
    </citation>
    <scope>NUCLEOTIDE SEQUENCE</scope>
    <source>
        <strain evidence="1">Expedition CK06-06</strain>
    </source>
</reference>